<organism evidence="3 4">
    <name type="scientific">Thioclava pacifica DSM 10166</name>
    <dbReference type="NCBI Taxonomy" id="1353537"/>
    <lineage>
        <taxon>Bacteria</taxon>
        <taxon>Pseudomonadati</taxon>
        <taxon>Pseudomonadota</taxon>
        <taxon>Alphaproteobacteria</taxon>
        <taxon>Rhodobacterales</taxon>
        <taxon>Paracoccaceae</taxon>
        <taxon>Thioclava</taxon>
    </lineage>
</organism>
<dbReference type="PANTHER" id="PTHR32347">
    <property type="entry name" value="EFFLUX SYSTEM COMPONENT YKNX-RELATED"/>
    <property type="match status" value="1"/>
</dbReference>
<dbReference type="STRING" id="1353537.TP2_13710"/>
<evidence type="ECO:0000313" key="3">
    <source>
        <dbReference type="EMBL" id="KEO50940.1"/>
    </source>
</evidence>
<dbReference type="Gene3D" id="2.40.30.170">
    <property type="match status" value="1"/>
</dbReference>
<dbReference type="Proteomes" id="UP000027432">
    <property type="component" value="Unassembled WGS sequence"/>
</dbReference>
<dbReference type="InterPro" id="IPR050465">
    <property type="entry name" value="UPF0194_transport"/>
</dbReference>
<keyword evidence="2" id="KW-0175">Coiled coil</keyword>
<dbReference type="eggNOG" id="COG0845">
    <property type="taxonomic scope" value="Bacteria"/>
</dbReference>
<protein>
    <submittedName>
        <fullName evidence="3">Uncharacterized protein</fullName>
    </submittedName>
</protein>
<reference evidence="3 4" key="1">
    <citation type="submission" date="2013-07" db="EMBL/GenBank/DDBJ databases">
        <title>Thioclava pacifica DSM 10166 Genome Sequencing.</title>
        <authorList>
            <person name="Lai Q."/>
            <person name="Shao Z."/>
        </authorList>
    </citation>
    <scope>NUCLEOTIDE SEQUENCE [LARGE SCALE GENOMIC DNA]</scope>
    <source>
        <strain evidence="3 4">DSM 10166</strain>
    </source>
</reference>
<dbReference type="Gene3D" id="2.40.50.100">
    <property type="match status" value="1"/>
</dbReference>
<evidence type="ECO:0000313" key="4">
    <source>
        <dbReference type="Proteomes" id="UP000027432"/>
    </source>
</evidence>
<dbReference type="SUPFAM" id="SSF111369">
    <property type="entry name" value="HlyD-like secretion proteins"/>
    <property type="match status" value="1"/>
</dbReference>
<dbReference type="EMBL" id="AUND01000040">
    <property type="protein sequence ID" value="KEO50940.1"/>
    <property type="molecule type" value="Genomic_DNA"/>
</dbReference>
<keyword evidence="4" id="KW-1185">Reference proteome</keyword>
<sequence>MTDDRVSITGRGGDRASVAYLDLAHWRRLLDAEADDDALSSWLALQCGQIPSARRAVLVMRRSGPFRPVAFWPEEQKTSRFLMETVNEALRQRIDLVREDTENPDTVCIARLIRQGTRIVGVVGLEAGEKTERARQDILRRLQWGSAWIEVFERRRAGRSDEHAIERLTLALDPIAVAGEHEGFRSAAAAALTSLSVETGAARVSYGLRGARGCKVAAVSNTIRFDRRVELVRAISEAMDEAVDQAATVSAGLDADDPVIVRSHAEALAEARSGGVVIAQPYVRDGRPAGAMVFEWSADEPPPEHVRDAVPDIVALLGPILHERYREQRWLITRAFESVGRALAAVFGAGHLRLKAALLVLIAFGAFLTLYQTEFRVTADARLRGAVERVVMAPMDGYIVEATPRAGDAVAKGDTLVKLDDVEFQLELYAWTARKLQYETEYAQALAAFDRAGINILRARIEEAAAQIKLNETRIALTQITAPFDAVIVSGDLSQSLGQSVQRGGELFRLAPLDSYLVDIDVPESDITHVQPGETGGLLLTSLPNTDLHFEVQKVTPVTAAHDGRNHFLVEATLAGTGGAPVSPGMEGVAKIDAGKARLGWIWTRRAADWLRLTWWRWAP</sequence>
<proteinExistence type="predicted"/>
<evidence type="ECO:0000256" key="1">
    <source>
        <dbReference type="ARBA" id="ARBA00004196"/>
    </source>
</evidence>
<comment type="caution">
    <text evidence="3">The sequence shown here is derived from an EMBL/GenBank/DDBJ whole genome shotgun (WGS) entry which is preliminary data.</text>
</comment>
<dbReference type="GO" id="GO:0030313">
    <property type="term" value="C:cell envelope"/>
    <property type="evidence" value="ECO:0007669"/>
    <property type="project" value="UniProtKB-SubCell"/>
</dbReference>
<name>A0A074J4S7_9RHOB</name>
<comment type="subcellular location">
    <subcellularLocation>
        <location evidence="1">Cell envelope</location>
    </subcellularLocation>
</comment>
<dbReference type="PANTHER" id="PTHR32347:SF23">
    <property type="entry name" value="BLL5650 PROTEIN"/>
    <property type="match status" value="1"/>
</dbReference>
<evidence type="ECO:0000256" key="2">
    <source>
        <dbReference type="ARBA" id="ARBA00023054"/>
    </source>
</evidence>
<gene>
    <name evidence="3" type="ORF">TP2_13710</name>
</gene>
<dbReference type="AlphaFoldDB" id="A0A074J4S7"/>
<accession>A0A074J4S7</accession>
<dbReference type="OrthoDB" id="9806939at2"/>
<dbReference type="RefSeq" id="WP_051692774.1">
    <property type="nucleotide sequence ID" value="NZ_AUND01000040.1"/>
</dbReference>